<accession>A0ABX1E0R0</accession>
<dbReference type="Gene3D" id="3.30.160.100">
    <property type="entry name" value="Ribosome hibernation promotion factor-like"/>
    <property type="match status" value="1"/>
</dbReference>
<protein>
    <submittedName>
        <fullName evidence="2">HPF/RaiA family ribosome-associated protein</fullName>
    </submittedName>
</protein>
<evidence type="ECO:0000256" key="1">
    <source>
        <dbReference type="SAM" id="MobiDB-lite"/>
    </source>
</evidence>
<dbReference type="Pfam" id="PF02482">
    <property type="entry name" value="Ribosomal_S30AE"/>
    <property type="match status" value="1"/>
</dbReference>
<evidence type="ECO:0000313" key="3">
    <source>
        <dbReference type="Proteomes" id="UP000787635"/>
    </source>
</evidence>
<dbReference type="EMBL" id="JAAVNE010000009">
    <property type="protein sequence ID" value="NKC30734.1"/>
    <property type="molecule type" value="Genomic_DNA"/>
</dbReference>
<dbReference type="InterPro" id="IPR003489">
    <property type="entry name" value="RHF/RaiA"/>
</dbReference>
<feature type="compositionally biased region" description="Basic and acidic residues" evidence="1">
    <location>
        <begin position="100"/>
        <end position="115"/>
    </location>
</feature>
<name>A0ABX1E0R0_9PROT</name>
<sequence>MQVQVNTQDGAGGAELVERVEQAVQDALSRFADQLTRVEVHLTDANAGKGGAQDKRCMVEARPVSHKPVAVTHEAATVPQAIRGALAKASRALDTALASRTDHKGNASLRDAELP</sequence>
<proteinExistence type="predicted"/>
<evidence type="ECO:0000313" key="2">
    <source>
        <dbReference type="EMBL" id="NKC30734.1"/>
    </source>
</evidence>
<dbReference type="SUPFAM" id="SSF69754">
    <property type="entry name" value="Ribosome binding protein Y (YfiA homologue)"/>
    <property type="match status" value="1"/>
</dbReference>
<reference evidence="2 3" key="1">
    <citation type="submission" date="2020-03" db="EMBL/GenBank/DDBJ databases">
        <title>Roseomonas selenitidurans sp. nov. isolated from urban soil.</title>
        <authorList>
            <person name="Liu H."/>
        </authorList>
    </citation>
    <scope>NUCLEOTIDE SEQUENCE [LARGE SCALE GENOMIC DNA]</scope>
    <source>
        <strain evidence="2 3">BU-1</strain>
    </source>
</reference>
<keyword evidence="3" id="KW-1185">Reference proteome</keyword>
<gene>
    <name evidence="2" type="ORF">HEQ75_07655</name>
</gene>
<feature type="region of interest" description="Disordered" evidence="1">
    <location>
        <begin position="96"/>
        <end position="115"/>
    </location>
</feature>
<comment type="caution">
    <text evidence="2">The sequence shown here is derived from an EMBL/GenBank/DDBJ whole genome shotgun (WGS) entry which is preliminary data.</text>
</comment>
<dbReference type="InterPro" id="IPR036567">
    <property type="entry name" value="RHF-like"/>
</dbReference>
<organism evidence="2 3">
    <name type="scientific">Falsiroseomonas selenitidurans</name>
    <dbReference type="NCBI Taxonomy" id="2716335"/>
    <lineage>
        <taxon>Bacteria</taxon>
        <taxon>Pseudomonadati</taxon>
        <taxon>Pseudomonadota</taxon>
        <taxon>Alphaproteobacteria</taxon>
        <taxon>Acetobacterales</taxon>
        <taxon>Roseomonadaceae</taxon>
        <taxon>Falsiroseomonas</taxon>
    </lineage>
</organism>
<dbReference type="Proteomes" id="UP000787635">
    <property type="component" value="Unassembled WGS sequence"/>
</dbReference>
<dbReference type="RefSeq" id="WP_168028921.1">
    <property type="nucleotide sequence ID" value="NZ_JAAVNE010000009.1"/>
</dbReference>